<organism evidence="4">
    <name type="scientific">viral metagenome</name>
    <dbReference type="NCBI Taxonomy" id="1070528"/>
    <lineage>
        <taxon>unclassified sequences</taxon>
        <taxon>metagenomes</taxon>
        <taxon>organismal metagenomes</taxon>
    </lineage>
</organism>
<sequence>MIFCKQYYNNSGSLSDILYNSLCIYGNHNNFRIVNTGVGKYISVQNKDTQTYSIALNFGSYDYMGMTNKLYNREHLVDLYDKYQIQADPELINKLENKITEFLEKNTDINDTIVINGGYQANSLYLPLILESYDLVLSDSDNHASIIKGLKRSSKIQKKVFKHISELEQLLKTMRINYKNIIVIVEGIYSMQGSILDLNKYLALKKIYGFHLYIDEAHSCGSLGHNQGGICDYYGFKSDMVEYLMGTFSKTFNSHGSYICGPTNVINKLKTYRNNKGYNTYPAVSTQHVLSIYEYLANNHLAVYRQTNDLITYAYNSIITKTGLKVISNPSSPVICIQITYGQLQRVTRYFIKHNIAIVCIGYPAVKLPYSIIRICISTDHTYDDIDYLVSCIMLNADMSKLVLPARETLQIVDNSYVTNKPINYTLTHLSFGTSGPPAFFGYLAFTVLLEELVSSITKKNTTLCLPHATSGYYDIFENIVKRYGYVYICVKNTIDPFILECIKHLTTCKIVNEHDNIDKNTTLYIDYEPTANKKHCLKIMTDFNTNTNIANYTFVIGSFEQLCKGMGCFLSYDEHEYSPLRKRTVHSSYVFSATLPAYIIHHNIREISNQIC</sequence>
<proteinExistence type="predicted"/>
<dbReference type="AlphaFoldDB" id="A0A6C0IJA6"/>
<evidence type="ECO:0000256" key="1">
    <source>
        <dbReference type="ARBA" id="ARBA00001933"/>
    </source>
</evidence>
<dbReference type="PANTHER" id="PTHR13693:SF3">
    <property type="entry name" value="LD36009P"/>
    <property type="match status" value="1"/>
</dbReference>
<protein>
    <recommendedName>
        <fullName evidence="3">Aminotransferase class I/classII large domain-containing protein</fullName>
    </recommendedName>
</protein>
<dbReference type="SUPFAM" id="SSF53383">
    <property type="entry name" value="PLP-dependent transferases"/>
    <property type="match status" value="1"/>
</dbReference>
<dbReference type="InterPro" id="IPR015421">
    <property type="entry name" value="PyrdxlP-dep_Trfase_major"/>
</dbReference>
<dbReference type="GO" id="GO:0030170">
    <property type="term" value="F:pyridoxal phosphate binding"/>
    <property type="evidence" value="ECO:0007669"/>
    <property type="project" value="InterPro"/>
</dbReference>
<dbReference type="GO" id="GO:0046513">
    <property type="term" value="P:ceramide biosynthetic process"/>
    <property type="evidence" value="ECO:0007669"/>
    <property type="project" value="TreeGrafter"/>
</dbReference>
<keyword evidence="2" id="KW-0808">Transferase</keyword>
<dbReference type="PANTHER" id="PTHR13693">
    <property type="entry name" value="CLASS II AMINOTRANSFERASE/8-AMINO-7-OXONONANOATE SYNTHASE"/>
    <property type="match status" value="1"/>
</dbReference>
<comment type="cofactor">
    <cofactor evidence="1">
        <name>pyridoxal 5'-phosphate</name>
        <dbReference type="ChEBI" id="CHEBI:597326"/>
    </cofactor>
</comment>
<evidence type="ECO:0000259" key="3">
    <source>
        <dbReference type="Pfam" id="PF00155"/>
    </source>
</evidence>
<dbReference type="Pfam" id="PF00155">
    <property type="entry name" value="Aminotran_1_2"/>
    <property type="match status" value="1"/>
</dbReference>
<dbReference type="InterPro" id="IPR015424">
    <property type="entry name" value="PyrdxlP-dep_Trfase"/>
</dbReference>
<dbReference type="GO" id="GO:0046512">
    <property type="term" value="P:sphingosine biosynthetic process"/>
    <property type="evidence" value="ECO:0007669"/>
    <property type="project" value="TreeGrafter"/>
</dbReference>
<dbReference type="GO" id="GO:0016020">
    <property type="term" value="C:membrane"/>
    <property type="evidence" value="ECO:0007669"/>
    <property type="project" value="GOC"/>
</dbReference>
<dbReference type="InterPro" id="IPR004839">
    <property type="entry name" value="Aminotransferase_I/II_large"/>
</dbReference>
<dbReference type="GO" id="GO:0004758">
    <property type="term" value="F:serine C-palmitoyltransferase activity"/>
    <property type="evidence" value="ECO:0007669"/>
    <property type="project" value="TreeGrafter"/>
</dbReference>
<name>A0A6C0IJA6_9ZZZZ</name>
<accession>A0A6C0IJA6</accession>
<dbReference type="Gene3D" id="3.40.640.10">
    <property type="entry name" value="Type I PLP-dependent aspartate aminotransferase-like (Major domain)"/>
    <property type="match status" value="1"/>
</dbReference>
<dbReference type="Gene3D" id="3.90.1150.10">
    <property type="entry name" value="Aspartate Aminotransferase, domain 1"/>
    <property type="match status" value="1"/>
</dbReference>
<dbReference type="EMBL" id="MN740195">
    <property type="protein sequence ID" value="QHT92889.1"/>
    <property type="molecule type" value="Genomic_DNA"/>
</dbReference>
<reference evidence="4" key="1">
    <citation type="journal article" date="2020" name="Nature">
        <title>Giant virus diversity and host interactions through global metagenomics.</title>
        <authorList>
            <person name="Schulz F."/>
            <person name="Roux S."/>
            <person name="Paez-Espino D."/>
            <person name="Jungbluth S."/>
            <person name="Walsh D.A."/>
            <person name="Denef V.J."/>
            <person name="McMahon K.D."/>
            <person name="Konstantinidis K.T."/>
            <person name="Eloe-Fadrosh E.A."/>
            <person name="Kyrpides N.C."/>
            <person name="Woyke T."/>
        </authorList>
    </citation>
    <scope>NUCLEOTIDE SEQUENCE</scope>
    <source>
        <strain evidence="4">GVMAG-M-3300023184-89</strain>
    </source>
</reference>
<evidence type="ECO:0000256" key="2">
    <source>
        <dbReference type="ARBA" id="ARBA00022679"/>
    </source>
</evidence>
<dbReference type="GO" id="GO:0017059">
    <property type="term" value="C:serine palmitoyltransferase complex"/>
    <property type="evidence" value="ECO:0007669"/>
    <property type="project" value="TreeGrafter"/>
</dbReference>
<feature type="domain" description="Aminotransferase class I/classII large" evidence="3">
    <location>
        <begin position="56"/>
        <end position="391"/>
    </location>
</feature>
<evidence type="ECO:0000313" key="4">
    <source>
        <dbReference type="EMBL" id="QHT92889.1"/>
    </source>
</evidence>
<dbReference type="InterPro" id="IPR015422">
    <property type="entry name" value="PyrdxlP-dep_Trfase_small"/>
</dbReference>
<dbReference type="InterPro" id="IPR050087">
    <property type="entry name" value="AON_synthase_class-II"/>
</dbReference>